<dbReference type="GeneID" id="27363588"/>
<sequence>MVKVLMQLRRLRGLSPATARLLFTCTVAPVVDYASNVWMHVYKDHSSDPSTEKQHRSPLYQVADALQDVLMEELETIRPCPIPPWEERILKVVDASAARHPDTVQAVHIAVSSSARNGVVGIEQNPYSGELAAVGTALGTLPELRFCSVMLTTRNKAEALALQKPRQQSGQQYIRRIYKSVRALRRYGNTVAVCWLPSSEEHELMKLAKEKAKAVKRQGCTPQDATP</sequence>
<evidence type="ECO:0000313" key="1">
    <source>
        <dbReference type="EMBL" id="KIW36184.1"/>
    </source>
</evidence>
<dbReference type="HOGENOM" id="CLU_1219702_0_0_1"/>
<reference evidence="1 2" key="1">
    <citation type="submission" date="2015-01" db="EMBL/GenBank/DDBJ databases">
        <title>The Genome Sequence of Exophiala oligosperma CBS72588.</title>
        <authorList>
            <consortium name="The Broad Institute Genomics Platform"/>
            <person name="Cuomo C."/>
            <person name="de Hoog S."/>
            <person name="Gorbushina A."/>
            <person name="Stielow B."/>
            <person name="Teixiera M."/>
            <person name="Abouelleil A."/>
            <person name="Chapman S.B."/>
            <person name="Priest M."/>
            <person name="Young S.K."/>
            <person name="Wortman J."/>
            <person name="Nusbaum C."/>
            <person name="Birren B."/>
        </authorList>
    </citation>
    <scope>NUCLEOTIDE SEQUENCE [LARGE SCALE GENOMIC DNA]</scope>
    <source>
        <strain evidence="1 2">CBS 72588</strain>
    </source>
</reference>
<name>A0A0D2DKB5_9EURO</name>
<accession>A0A0D2DKB5</accession>
<dbReference type="AlphaFoldDB" id="A0A0D2DKB5"/>
<evidence type="ECO:0008006" key="3">
    <source>
        <dbReference type="Google" id="ProtNLM"/>
    </source>
</evidence>
<gene>
    <name evidence="1" type="ORF">PV06_11514</name>
</gene>
<proteinExistence type="predicted"/>
<dbReference type="EMBL" id="KN847369">
    <property type="protein sequence ID" value="KIW36184.1"/>
    <property type="molecule type" value="Genomic_DNA"/>
</dbReference>
<evidence type="ECO:0000313" key="2">
    <source>
        <dbReference type="Proteomes" id="UP000053342"/>
    </source>
</evidence>
<dbReference type="OrthoDB" id="4349712at2759"/>
<protein>
    <recommendedName>
        <fullName evidence="3">RNase H type-1 domain-containing protein</fullName>
    </recommendedName>
</protein>
<dbReference type="Proteomes" id="UP000053342">
    <property type="component" value="Unassembled WGS sequence"/>
</dbReference>
<dbReference type="VEuPathDB" id="FungiDB:PV06_11514"/>
<dbReference type="STRING" id="215243.A0A0D2DKB5"/>
<keyword evidence="2" id="KW-1185">Reference proteome</keyword>
<dbReference type="RefSeq" id="XP_016256400.1">
    <property type="nucleotide sequence ID" value="XM_016413204.1"/>
</dbReference>
<organism evidence="1 2">
    <name type="scientific">Exophiala oligosperma</name>
    <dbReference type="NCBI Taxonomy" id="215243"/>
    <lineage>
        <taxon>Eukaryota</taxon>
        <taxon>Fungi</taxon>
        <taxon>Dikarya</taxon>
        <taxon>Ascomycota</taxon>
        <taxon>Pezizomycotina</taxon>
        <taxon>Eurotiomycetes</taxon>
        <taxon>Chaetothyriomycetidae</taxon>
        <taxon>Chaetothyriales</taxon>
        <taxon>Herpotrichiellaceae</taxon>
        <taxon>Exophiala</taxon>
    </lineage>
</organism>